<dbReference type="InterPro" id="IPR047728">
    <property type="entry name" value="LipDrop-assoc"/>
</dbReference>
<dbReference type="OrthoDB" id="3544242at2"/>
<evidence type="ECO:0000313" key="3">
    <source>
        <dbReference type="Proteomes" id="UP000268084"/>
    </source>
</evidence>
<protein>
    <submittedName>
        <fullName evidence="2">Lipid droplet-associated protein</fullName>
    </submittedName>
</protein>
<dbReference type="NCBIfam" id="NF033649">
    <property type="entry name" value="LipDrop_Rv1109c"/>
    <property type="match status" value="1"/>
</dbReference>
<reference evidence="2 3" key="2">
    <citation type="submission" date="2018-12" db="EMBL/GenBank/DDBJ databases">
        <title>Nakamurella antarcticus sp. nov., isolated from Antarctica South Shetland Islands soil.</title>
        <authorList>
            <person name="Peng F."/>
        </authorList>
    </citation>
    <scope>NUCLEOTIDE SEQUENCE [LARGE SCALE GENOMIC DNA]</scope>
    <source>
        <strain evidence="2 3">S14-144</strain>
    </source>
</reference>
<dbReference type="Proteomes" id="UP000268084">
    <property type="component" value="Chromosome"/>
</dbReference>
<proteinExistence type="predicted"/>
<evidence type="ECO:0000256" key="1">
    <source>
        <dbReference type="SAM" id="MobiDB-lite"/>
    </source>
</evidence>
<evidence type="ECO:0000313" key="2">
    <source>
        <dbReference type="EMBL" id="AZI57398.1"/>
    </source>
</evidence>
<feature type="region of interest" description="Disordered" evidence="1">
    <location>
        <begin position="120"/>
        <end position="185"/>
    </location>
</feature>
<name>A0A3G8ZJN7_9ACTN</name>
<dbReference type="EMBL" id="CP034170">
    <property type="protein sequence ID" value="AZI57398.1"/>
    <property type="molecule type" value="Genomic_DNA"/>
</dbReference>
<organism evidence="2 3">
    <name type="scientific">Nakamurella antarctica</name>
    <dbReference type="NCBI Taxonomy" id="1902245"/>
    <lineage>
        <taxon>Bacteria</taxon>
        <taxon>Bacillati</taxon>
        <taxon>Actinomycetota</taxon>
        <taxon>Actinomycetes</taxon>
        <taxon>Nakamurellales</taxon>
        <taxon>Nakamurellaceae</taxon>
        <taxon>Nakamurella</taxon>
    </lineage>
</organism>
<keyword evidence="3" id="KW-1185">Reference proteome</keyword>
<dbReference type="AlphaFoldDB" id="A0A3G8ZJN7"/>
<sequence>MATSFPFVLRIAAGVVSDTVDAIRRLPAELPNVGVSLVGRAAKLTFTLNQELSELAIRGDQALSMLSGSDKAPPERTAWSTIDDEDEVAAADPQSAAHWDSVAVALADAIGADDADSPDAIDLIATGPNPAAPKTTAPKTTAPKTTAPKTTAPKTTAPKTTPRKSAAATTSAAATRKKPAAAKTLGDASAVLDGEPAVRLSGIQTATGVDAATLPLAGLKAELKAMAADDVASLLAFEHGHKARPAFLTLLTNRLATLANS</sequence>
<feature type="compositionally biased region" description="Low complexity" evidence="1">
    <location>
        <begin position="132"/>
        <end position="174"/>
    </location>
</feature>
<accession>A0A3G8ZJN7</accession>
<gene>
    <name evidence="2" type="ORF">EH165_03715</name>
</gene>
<dbReference type="RefSeq" id="WP_124798083.1">
    <property type="nucleotide sequence ID" value="NZ_CP034170.1"/>
</dbReference>
<dbReference type="KEGG" id="nak:EH165_03715"/>
<reference evidence="2 3" key="1">
    <citation type="submission" date="2018-11" db="EMBL/GenBank/DDBJ databases">
        <authorList>
            <person name="Da X."/>
        </authorList>
    </citation>
    <scope>NUCLEOTIDE SEQUENCE [LARGE SCALE GENOMIC DNA]</scope>
    <source>
        <strain evidence="2 3">S14-144</strain>
    </source>
</reference>